<evidence type="ECO:0000256" key="1">
    <source>
        <dbReference type="SAM" id="MobiDB-lite"/>
    </source>
</evidence>
<feature type="compositionally biased region" description="Basic and acidic residues" evidence="1">
    <location>
        <begin position="212"/>
        <end position="255"/>
    </location>
</feature>
<gene>
    <name evidence="3" type="ORF">Cvel_23700</name>
</gene>
<keyword evidence="2" id="KW-0472">Membrane</keyword>
<sequence length="578" mass="63461">MWEDQLSPGAVRNIYLVYAFRILNGLSLATRSGMMFDNYIFELSGDNKSLGNLVLQSSFAGLLVSPLAGFAVTYFRRKRANILRLSAGLLGFCIVLNYYGIMNRSLSGMKASAVAWRAWYELVAVCSEALFADSIPQGQRSKFFVRRRLCTTLANGMGPLLTAAVLYFSANRWEFEVLERVLIFGVLLSVPQMAVLAGFVDLWEEGEAEVEALDKKSREGERRSMEDRMETGMAKGEENGKGGSVELEREKERESSSPTTTSARRMGEGKSDREIENGGRGEGESPQGGPASSVGERRSPADARTPLISRERDVRGRMRAAAGGPSVESSAAARRSSVNPNSVVVLPRQRRLLCLTAEAVPWIILLTTCVTFSGAGMSVKYFGLFFRTEFGLSPLQLCLMHFFYTLSMASFTWAAQKVSRQLGRAQTSALFAVGGIVCMVLLARARYLPVVLLCYFVRGSLQNAASPLDKSIVMDYVQPRWRGLWQSLQVAPAVIWAASAFLGGRIADRYSYRTTYMFTAGIYCLANLVYCPLLFLVPRQERFARRGREGQGSPVAKTGSGASPSHGTTVQSGSNALN</sequence>
<feature type="region of interest" description="Disordered" evidence="1">
    <location>
        <begin position="546"/>
        <end position="578"/>
    </location>
</feature>
<dbReference type="SUPFAM" id="SSF103473">
    <property type="entry name" value="MFS general substrate transporter"/>
    <property type="match status" value="1"/>
</dbReference>
<name>A0A0G4GWL5_9ALVE</name>
<dbReference type="EMBL" id="CDMZ01001628">
    <property type="protein sequence ID" value="CEM35399.1"/>
    <property type="molecule type" value="Genomic_DNA"/>
</dbReference>
<evidence type="ECO:0000313" key="3">
    <source>
        <dbReference type="EMBL" id="CEM35399.1"/>
    </source>
</evidence>
<feature type="transmembrane region" description="Helical" evidence="2">
    <location>
        <begin position="394"/>
        <end position="415"/>
    </location>
</feature>
<dbReference type="InterPro" id="IPR011701">
    <property type="entry name" value="MFS"/>
</dbReference>
<reference evidence="3" key="1">
    <citation type="submission" date="2014-11" db="EMBL/GenBank/DDBJ databases">
        <authorList>
            <person name="Otto D Thomas"/>
            <person name="Naeem Raeece"/>
        </authorList>
    </citation>
    <scope>NUCLEOTIDE SEQUENCE</scope>
</reference>
<feature type="transmembrane region" description="Helical" evidence="2">
    <location>
        <begin position="427"/>
        <end position="447"/>
    </location>
</feature>
<dbReference type="GO" id="GO:0022857">
    <property type="term" value="F:transmembrane transporter activity"/>
    <property type="evidence" value="ECO:0007669"/>
    <property type="project" value="InterPro"/>
</dbReference>
<feature type="transmembrane region" description="Helical" evidence="2">
    <location>
        <begin position="82"/>
        <end position="101"/>
    </location>
</feature>
<accession>A0A0G4GWL5</accession>
<feature type="transmembrane region" description="Helical" evidence="2">
    <location>
        <begin position="484"/>
        <end position="504"/>
    </location>
</feature>
<protein>
    <recommendedName>
        <fullName evidence="4">Major facilitator superfamily (MFS) profile domain-containing protein</fullName>
    </recommendedName>
</protein>
<dbReference type="PANTHER" id="PTHR23525">
    <property type="entry name" value="TRANSPORTER, PUTATIVE-RELATED"/>
    <property type="match status" value="1"/>
</dbReference>
<feature type="region of interest" description="Disordered" evidence="1">
    <location>
        <begin position="211"/>
        <end position="334"/>
    </location>
</feature>
<dbReference type="PhylomeDB" id="A0A0G4GWL5"/>
<feature type="compositionally biased region" description="Polar residues" evidence="1">
    <location>
        <begin position="560"/>
        <end position="578"/>
    </location>
</feature>
<feature type="transmembrane region" description="Helical" evidence="2">
    <location>
        <begin position="352"/>
        <end position="374"/>
    </location>
</feature>
<feature type="compositionally biased region" description="Low complexity" evidence="1">
    <location>
        <begin position="325"/>
        <end position="334"/>
    </location>
</feature>
<dbReference type="PANTHER" id="PTHR23525:SF1">
    <property type="entry name" value="NODULIN-LIKE DOMAIN-CONTAINING PROTEIN"/>
    <property type="match status" value="1"/>
</dbReference>
<feature type="transmembrane region" description="Helical" evidence="2">
    <location>
        <begin position="516"/>
        <end position="537"/>
    </location>
</feature>
<proteinExistence type="predicted"/>
<keyword evidence="2" id="KW-1133">Transmembrane helix</keyword>
<dbReference type="Gene3D" id="1.20.1250.20">
    <property type="entry name" value="MFS general substrate transporter like domains"/>
    <property type="match status" value="1"/>
</dbReference>
<feature type="transmembrane region" description="Helical" evidence="2">
    <location>
        <begin position="53"/>
        <end position="75"/>
    </location>
</feature>
<dbReference type="InterPro" id="IPR036259">
    <property type="entry name" value="MFS_trans_sf"/>
</dbReference>
<evidence type="ECO:0000256" key="2">
    <source>
        <dbReference type="SAM" id="Phobius"/>
    </source>
</evidence>
<evidence type="ECO:0008006" key="4">
    <source>
        <dbReference type="Google" id="ProtNLM"/>
    </source>
</evidence>
<dbReference type="Pfam" id="PF07690">
    <property type="entry name" value="MFS_1"/>
    <property type="match status" value="1"/>
</dbReference>
<feature type="compositionally biased region" description="Basic and acidic residues" evidence="1">
    <location>
        <begin position="265"/>
        <end position="283"/>
    </location>
</feature>
<dbReference type="VEuPathDB" id="CryptoDB:Cvel_23700"/>
<dbReference type="AlphaFoldDB" id="A0A0G4GWL5"/>
<organism evidence="3">
    <name type="scientific">Chromera velia CCMP2878</name>
    <dbReference type="NCBI Taxonomy" id="1169474"/>
    <lineage>
        <taxon>Eukaryota</taxon>
        <taxon>Sar</taxon>
        <taxon>Alveolata</taxon>
        <taxon>Colpodellida</taxon>
        <taxon>Chromeraceae</taxon>
        <taxon>Chromera</taxon>
    </lineage>
</organism>
<keyword evidence="2" id="KW-0812">Transmembrane</keyword>